<dbReference type="Proteomes" id="UP001285354">
    <property type="component" value="Unassembled WGS sequence"/>
</dbReference>
<dbReference type="EMBL" id="JAUBYV010000001">
    <property type="protein sequence ID" value="KAK2629835.1"/>
    <property type="molecule type" value="Genomic_DNA"/>
</dbReference>
<feature type="region of interest" description="Disordered" evidence="1">
    <location>
        <begin position="1"/>
        <end position="29"/>
    </location>
</feature>
<sequence>MATTTSLVPGESKSLSRTPLRPRSVTPTLPNTLRRRSSFILHDSSEEFPSSHESIFEAFCFSGSEGSIHKAELIDIPSRIPRPAKKNDENVKETSPQNFIDATQFRYGNGTVLDTITEQKSFATLRAKARTKSADASPRVPFLTHRDSFILSKTPRRMVSFSLDDIDLIKKSYHDACTIIEKEASQPLLAHEVYAEPKSPIHAPPDRPPTPPGMPSWTAAQRAPIPLPRRQQPAKRSVLQKLLGLPGSPAKASRFPNIAEARDRTVSAPVRGRTAPRFRPPKSVYGAIDQHPFFTAPLAHVGPQVVGPAPEVTPVAKPRGNRLRKQQVRFTPSAIARNSEPNALPNATDSTTAAALDPSQLVERSTPTAPAVQKQACVHRNFSGTSVAASRSEPPRAEYTLLVPDSPSQQSHPEPWSPIGVLPSQTLSVALTQNDRDALCVLDTPRARASISSTRYLMSGALRAPTPPPPGTPDPQPEGDSPTLETKKDWCWKCGVRSVLVRLDRWWLGTEGILCFVCCGFDVDEDGDGNKREGRAHDAKPGDNERVRAARIATPAVFSPDGMGYGMLEG</sequence>
<comment type="caution">
    <text evidence="2">The sequence shown here is derived from an EMBL/GenBank/DDBJ whole genome shotgun (WGS) entry which is preliminary data.</text>
</comment>
<accession>A0AAD9WFU0</accession>
<keyword evidence="3" id="KW-1185">Reference proteome</keyword>
<name>A0AAD9WFU0_9HELO</name>
<feature type="region of interest" description="Disordered" evidence="1">
    <location>
        <begin position="198"/>
        <end position="220"/>
    </location>
</feature>
<proteinExistence type="predicted"/>
<gene>
    <name evidence="2" type="ORF">QTJ16_000655</name>
</gene>
<evidence type="ECO:0000313" key="2">
    <source>
        <dbReference type="EMBL" id="KAK2629835.1"/>
    </source>
</evidence>
<evidence type="ECO:0000313" key="3">
    <source>
        <dbReference type="Proteomes" id="UP001285354"/>
    </source>
</evidence>
<feature type="compositionally biased region" description="Pro residues" evidence="1">
    <location>
        <begin position="465"/>
        <end position="476"/>
    </location>
</feature>
<feature type="compositionally biased region" description="Polar residues" evidence="1">
    <location>
        <begin position="1"/>
        <end position="17"/>
    </location>
</feature>
<evidence type="ECO:0000256" key="1">
    <source>
        <dbReference type="SAM" id="MobiDB-lite"/>
    </source>
</evidence>
<protein>
    <submittedName>
        <fullName evidence="2">Uncharacterized protein</fullName>
    </submittedName>
</protein>
<organism evidence="2 3">
    <name type="scientific">Diplocarpon rosae</name>
    <dbReference type="NCBI Taxonomy" id="946125"/>
    <lineage>
        <taxon>Eukaryota</taxon>
        <taxon>Fungi</taxon>
        <taxon>Dikarya</taxon>
        <taxon>Ascomycota</taxon>
        <taxon>Pezizomycotina</taxon>
        <taxon>Leotiomycetes</taxon>
        <taxon>Helotiales</taxon>
        <taxon>Drepanopezizaceae</taxon>
        <taxon>Diplocarpon</taxon>
    </lineage>
</organism>
<reference evidence="2" key="1">
    <citation type="submission" date="2023-06" db="EMBL/GenBank/DDBJ databases">
        <title>Draft genome of Marssonina rosae.</title>
        <authorList>
            <person name="Cheng Q."/>
        </authorList>
    </citation>
    <scope>NUCLEOTIDE SEQUENCE</scope>
    <source>
        <strain evidence="2">R4</strain>
    </source>
</reference>
<feature type="compositionally biased region" description="Pro residues" evidence="1">
    <location>
        <begin position="202"/>
        <end position="214"/>
    </location>
</feature>
<dbReference type="AlphaFoldDB" id="A0AAD9WFU0"/>
<feature type="region of interest" description="Disordered" evidence="1">
    <location>
        <begin position="460"/>
        <end position="485"/>
    </location>
</feature>